<dbReference type="RefSeq" id="WP_243550807.1">
    <property type="nucleotide sequence ID" value="NZ_CP094532.1"/>
</dbReference>
<accession>A0ABY4BUL8</accession>
<gene>
    <name evidence="1" type="ORF">MTP09_04495</name>
</gene>
<name>A0ABY4BUL8_9FLAO</name>
<evidence type="ECO:0000313" key="2">
    <source>
        <dbReference type="Proteomes" id="UP000831460"/>
    </source>
</evidence>
<proteinExistence type="predicted"/>
<reference evidence="1 2" key="1">
    <citation type="submission" date="2022-03" db="EMBL/GenBank/DDBJ databases">
        <title>Chryseobacterium sp. isolated from particulate matters in swine house.</title>
        <authorList>
            <person name="Won M."/>
            <person name="Kim S.-J."/>
            <person name="Kwon S.-W."/>
        </authorList>
    </citation>
    <scope>NUCLEOTIDE SEQUENCE [LARGE SCALE GENOMIC DNA]</scope>
    <source>
        <strain evidence="1 2">SC2-2</strain>
    </source>
</reference>
<organism evidence="1 2">
    <name type="scientific">Chryseobacterium suipulveris</name>
    <dbReference type="NCBI Taxonomy" id="2929800"/>
    <lineage>
        <taxon>Bacteria</taxon>
        <taxon>Pseudomonadati</taxon>
        <taxon>Bacteroidota</taxon>
        <taxon>Flavobacteriia</taxon>
        <taxon>Flavobacteriales</taxon>
        <taxon>Weeksellaceae</taxon>
        <taxon>Chryseobacterium group</taxon>
        <taxon>Chryseobacterium</taxon>
    </lineage>
</organism>
<sequence length="56" mass="6396">MKNEILYIELKTGFSHNGPAWIGFAEFSKSGQTVYFDNKALKKFKTPGISSNYYDI</sequence>
<dbReference type="Proteomes" id="UP000831460">
    <property type="component" value="Chromosome"/>
</dbReference>
<protein>
    <submittedName>
        <fullName evidence="1">Uncharacterized protein</fullName>
    </submittedName>
</protein>
<dbReference type="EMBL" id="CP094532">
    <property type="protein sequence ID" value="UOE41897.1"/>
    <property type="molecule type" value="Genomic_DNA"/>
</dbReference>
<evidence type="ECO:0000313" key="1">
    <source>
        <dbReference type="EMBL" id="UOE41897.1"/>
    </source>
</evidence>
<keyword evidence="2" id="KW-1185">Reference proteome</keyword>